<reference evidence="1 2" key="1">
    <citation type="submission" date="2016-10" db="EMBL/GenBank/DDBJ databases">
        <authorList>
            <person name="de Groot N.N."/>
        </authorList>
    </citation>
    <scope>NUCLEOTIDE SEQUENCE [LARGE SCALE GENOMIC DNA]</scope>
    <source>
        <strain evidence="1 2">DSM 11978</strain>
    </source>
</reference>
<protein>
    <submittedName>
        <fullName evidence="1">Uncharacterized protein</fullName>
    </submittedName>
</protein>
<proteinExistence type="predicted"/>
<dbReference type="AlphaFoldDB" id="A0A1H7MXW4"/>
<evidence type="ECO:0000313" key="1">
    <source>
        <dbReference type="EMBL" id="SEL16162.1"/>
    </source>
</evidence>
<sequence length="244" mass="28950">MYLLSNIDAVDWSIDDGYDAVDVCPFCEMPVPDYVRSCVVCGLSIRDIDFEENSINKYTDFRESFDKLFDDMDSKLGNMIFIKDDDELFEFKTFYNSFMLNYDYHEFLEFYNRADKNLEMQQIAELFINDKLNKSLGTESEFDDYAKYLIYYCNYYIANDDLDDAFIYYAQMLLLMSNYSGDNNGELLISVYLFDSFSCYNCLYGSQHSFDISKLFDEAINTFRIEEYNKNHKFILEKLEAMFG</sequence>
<dbReference type="OrthoDB" id="145002at2157"/>
<evidence type="ECO:0000313" key="2">
    <source>
        <dbReference type="Proteomes" id="UP000199506"/>
    </source>
</evidence>
<dbReference type="Proteomes" id="UP000199506">
    <property type="component" value="Unassembled WGS sequence"/>
</dbReference>
<accession>A0A1H7MXW4</accession>
<dbReference type="RefSeq" id="WP_069575008.1">
    <property type="nucleotide sequence ID" value="NZ_FOAK01000011.1"/>
</dbReference>
<name>A0A1H7MXW4_9EURY</name>
<dbReference type="EMBL" id="FOAK01000011">
    <property type="protein sequence ID" value="SEL16162.1"/>
    <property type="molecule type" value="Genomic_DNA"/>
</dbReference>
<organism evidence="1 2">
    <name type="scientific">Methanobrevibacter gottschalkii</name>
    <dbReference type="NCBI Taxonomy" id="190974"/>
    <lineage>
        <taxon>Archaea</taxon>
        <taxon>Methanobacteriati</taxon>
        <taxon>Methanobacteriota</taxon>
        <taxon>Methanomada group</taxon>
        <taxon>Methanobacteria</taxon>
        <taxon>Methanobacteriales</taxon>
        <taxon>Methanobacteriaceae</taxon>
        <taxon>Methanobrevibacter</taxon>
    </lineage>
</organism>
<gene>
    <name evidence="1" type="ORF">SAMN05216439_0086</name>
</gene>
<dbReference type="STRING" id="190974.SAMN05216439_0086"/>